<dbReference type="RefSeq" id="WP_039632853.1">
    <property type="nucleotide sequence ID" value="NZ_AYSO01000016.1"/>
</dbReference>
<evidence type="ECO:0000256" key="1">
    <source>
        <dbReference type="ARBA" id="ARBA00008270"/>
    </source>
</evidence>
<keyword evidence="5" id="KW-1185">Reference proteome</keyword>
<dbReference type="InterPro" id="IPR003719">
    <property type="entry name" value="Phenazine_PhzF-like"/>
</dbReference>
<name>A0A0C1QZX5_9CLOT</name>
<reference evidence="4 5" key="1">
    <citation type="journal article" date="2015" name="Infect. Genet. Evol.">
        <title>Genomic sequences of six botulinum neurotoxin-producing strains representing three clostridial species illustrate the mobility and diversity of botulinum neurotoxin genes.</title>
        <authorList>
            <person name="Smith T.J."/>
            <person name="Hill K.K."/>
            <person name="Xie G."/>
            <person name="Foley B.T."/>
            <person name="Williamson C.H."/>
            <person name="Foster J.T."/>
            <person name="Johnson S.L."/>
            <person name="Chertkov O."/>
            <person name="Teshima H."/>
            <person name="Gibbons H.S."/>
            <person name="Johnsky L.A."/>
            <person name="Karavis M.A."/>
            <person name="Smith L.A."/>
        </authorList>
    </citation>
    <scope>NUCLEOTIDE SEQUENCE [LARGE SCALE GENOMIC DNA]</scope>
    <source>
        <strain evidence="4 5">CDC 2741</strain>
    </source>
</reference>
<accession>A0A0C1QZX5</accession>
<dbReference type="PANTHER" id="PTHR13774">
    <property type="entry name" value="PHENAZINE BIOSYNTHESIS PROTEIN"/>
    <property type="match status" value="1"/>
</dbReference>
<dbReference type="Gene3D" id="3.10.310.10">
    <property type="entry name" value="Diaminopimelate Epimerase, Chain A, domain 1"/>
    <property type="match status" value="2"/>
</dbReference>
<evidence type="ECO:0000313" key="4">
    <source>
        <dbReference type="EMBL" id="KIE46667.1"/>
    </source>
</evidence>
<dbReference type="Proteomes" id="UP000031366">
    <property type="component" value="Unassembled WGS sequence"/>
</dbReference>
<dbReference type="GO" id="GO:0005737">
    <property type="term" value="C:cytoplasm"/>
    <property type="evidence" value="ECO:0007669"/>
    <property type="project" value="TreeGrafter"/>
</dbReference>
<dbReference type="OrthoDB" id="9788221at2"/>
<protein>
    <submittedName>
        <fullName evidence="4">Phenazine biosynthesis-like domain-containing protein</fullName>
    </submittedName>
</protein>
<evidence type="ECO:0000256" key="2">
    <source>
        <dbReference type="ARBA" id="ARBA00023235"/>
    </source>
</evidence>
<dbReference type="EMBL" id="AYSO01000016">
    <property type="protein sequence ID" value="KIE46667.1"/>
    <property type="molecule type" value="Genomic_DNA"/>
</dbReference>
<dbReference type="STRING" id="29341.RSJ17_19810"/>
<feature type="active site" evidence="3">
    <location>
        <position position="47"/>
    </location>
</feature>
<proteinExistence type="inferred from homology"/>
<dbReference type="Pfam" id="PF02567">
    <property type="entry name" value="PhzC-PhzF"/>
    <property type="match status" value="1"/>
</dbReference>
<dbReference type="SUPFAM" id="SSF54506">
    <property type="entry name" value="Diaminopimelate epimerase-like"/>
    <property type="match status" value="1"/>
</dbReference>
<dbReference type="PIRSF" id="PIRSF016184">
    <property type="entry name" value="PhzC_PhzF"/>
    <property type="match status" value="1"/>
</dbReference>
<evidence type="ECO:0000256" key="3">
    <source>
        <dbReference type="PIRSR" id="PIRSR016184-1"/>
    </source>
</evidence>
<organism evidence="4 5">
    <name type="scientific">Clostridium argentinense CDC 2741</name>
    <dbReference type="NCBI Taxonomy" id="1418104"/>
    <lineage>
        <taxon>Bacteria</taxon>
        <taxon>Bacillati</taxon>
        <taxon>Bacillota</taxon>
        <taxon>Clostridia</taxon>
        <taxon>Eubacteriales</taxon>
        <taxon>Clostridiaceae</taxon>
        <taxon>Clostridium</taxon>
    </lineage>
</organism>
<keyword evidence="2" id="KW-0413">Isomerase</keyword>
<comment type="caution">
    <text evidence="4">The sequence shown here is derived from an EMBL/GenBank/DDBJ whole genome shotgun (WGS) entry which is preliminary data.</text>
</comment>
<comment type="similarity">
    <text evidence="1">Belongs to the PhzF family.</text>
</comment>
<dbReference type="NCBIfam" id="TIGR00654">
    <property type="entry name" value="PhzF_family"/>
    <property type="match status" value="1"/>
</dbReference>
<sequence length="280" mass="31677">MKTLKIFQVDAFTEEKFKGNPAAVCILEDEIEDEILQAIAKEMNLSETAFVKVIDGKSFKDGKTFSLRWFTPNQEVPLCGHATLATSQVIFEHYNNCNEKLNFQTKSGNLVCEKTLRDISLNFPLDRPIDIAPENQLLEAMGIKDFKDCIIGENTRKIVIKLNSIKEVLELKPNYEKMKAIAFKTDIKGVGVTCKGDENYDFISRYFNPWAGINEDSVTGSVHTLLASYWKKILNKNTLKAYQASERGGEILFNILNHDRVELIGKAVIVLKGEIYAIEN</sequence>
<gene>
    <name evidence="4" type="primary">pbld</name>
    <name evidence="4" type="ORF">U732_3226</name>
</gene>
<dbReference type="GO" id="GO:0016853">
    <property type="term" value="F:isomerase activity"/>
    <property type="evidence" value="ECO:0007669"/>
    <property type="project" value="UniProtKB-KW"/>
</dbReference>
<evidence type="ECO:0000313" key="5">
    <source>
        <dbReference type="Proteomes" id="UP000031366"/>
    </source>
</evidence>
<dbReference type="AlphaFoldDB" id="A0A0C1QZX5"/>
<dbReference type="PANTHER" id="PTHR13774:SF17">
    <property type="entry name" value="PHENAZINE BIOSYNTHESIS-LIKE DOMAIN-CONTAINING PROTEIN"/>
    <property type="match status" value="1"/>
</dbReference>